<evidence type="ECO:0000256" key="5">
    <source>
        <dbReference type="ARBA" id="ARBA00022573"/>
    </source>
</evidence>
<comment type="caution">
    <text evidence="16">The sequence shown here is derived from an EMBL/GenBank/DDBJ whole genome shotgun (WGS) entry which is preliminary data.</text>
</comment>
<keyword evidence="6 14" id="KW-0808">Transferase</keyword>
<evidence type="ECO:0000259" key="15">
    <source>
        <dbReference type="Pfam" id="PF01923"/>
    </source>
</evidence>
<name>A0A0R1EPG6_LACZE</name>
<feature type="domain" description="Cobalamin adenosyltransferase-like" evidence="15">
    <location>
        <begin position="3"/>
        <end position="166"/>
    </location>
</feature>
<dbReference type="NCBIfam" id="TIGR00636">
    <property type="entry name" value="PduO_Nterm"/>
    <property type="match status" value="1"/>
</dbReference>
<dbReference type="GO" id="GO:0008817">
    <property type="term" value="F:corrinoid adenosyltransferase activity"/>
    <property type="evidence" value="ECO:0007669"/>
    <property type="project" value="UniProtKB-UniRule"/>
</dbReference>
<accession>A0A0R1EPG6</accession>
<dbReference type="Gene3D" id="1.20.1200.10">
    <property type="entry name" value="Cobalamin adenosyltransferase-like"/>
    <property type="match status" value="1"/>
</dbReference>
<dbReference type="InterPro" id="IPR029499">
    <property type="entry name" value="PduO-typ"/>
</dbReference>
<dbReference type="eggNOG" id="COG2096">
    <property type="taxonomic scope" value="Bacteria"/>
</dbReference>
<dbReference type="EC" id="2.5.1.17" evidence="3 14"/>
<evidence type="ECO:0000256" key="14">
    <source>
        <dbReference type="RuleBase" id="RU366026"/>
    </source>
</evidence>
<dbReference type="Proteomes" id="UP000051984">
    <property type="component" value="Unassembled WGS sequence"/>
</dbReference>
<dbReference type="GO" id="GO:0009236">
    <property type="term" value="P:cobalamin biosynthetic process"/>
    <property type="evidence" value="ECO:0007669"/>
    <property type="project" value="UniProtKB-UniRule"/>
</dbReference>
<evidence type="ECO:0000256" key="2">
    <source>
        <dbReference type="ARBA" id="ARBA00007487"/>
    </source>
</evidence>
<dbReference type="PANTHER" id="PTHR12213">
    <property type="entry name" value="CORRINOID ADENOSYLTRANSFERASE"/>
    <property type="match status" value="1"/>
</dbReference>
<evidence type="ECO:0000256" key="9">
    <source>
        <dbReference type="ARBA" id="ARBA00031529"/>
    </source>
</evidence>
<reference evidence="16 17" key="1">
    <citation type="journal article" date="2015" name="Genome Announc.">
        <title>Expanding the biotechnology potential of lactobacilli through comparative genomics of 213 strains and associated genera.</title>
        <authorList>
            <person name="Sun Z."/>
            <person name="Harris H.M."/>
            <person name="McCann A."/>
            <person name="Guo C."/>
            <person name="Argimon S."/>
            <person name="Zhang W."/>
            <person name="Yang X."/>
            <person name="Jeffery I.B."/>
            <person name="Cooney J.C."/>
            <person name="Kagawa T.F."/>
            <person name="Liu W."/>
            <person name="Song Y."/>
            <person name="Salvetti E."/>
            <person name="Wrobel A."/>
            <person name="Rasinkangas P."/>
            <person name="Parkhill J."/>
            <person name="Rea M.C."/>
            <person name="O'Sullivan O."/>
            <person name="Ritari J."/>
            <person name="Douillard F.P."/>
            <person name="Paul Ross R."/>
            <person name="Yang R."/>
            <person name="Briner A.E."/>
            <person name="Felis G.E."/>
            <person name="de Vos W.M."/>
            <person name="Barrangou R."/>
            <person name="Klaenhammer T.R."/>
            <person name="Caufield P.W."/>
            <person name="Cui Y."/>
            <person name="Zhang H."/>
            <person name="O'Toole P.W."/>
        </authorList>
    </citation>
    <scope>NUCLEOTIDE SEQUENCE [LARGE SCALE GENOMIC DNA]</scope>
    <source>
        <strain evidence="16 17">DSM 20178</strain>
    </source>
</reference>
<organism evidence="16 17">
    <name type="scientific">Lacticaseibacillus zeae DSM 20178 = KCTC 3804</name>
    <dbReference type="NCBI Taxonomy" id="1423816"/>
    <lineage>
        <taxon>Bacteria</taxon>
        <taxon>Bacillati</taxon>
        <taxon>Bacillota</taxon>
        <taxon>Bacilli</taxon>
        <taxon>Lactobacillales</taxon>
        <taxon>Lactobacillaceae</taxon>
        <taxon>Lacticaseibacillus</taxon>
    </lineage>
</organism>
<keyword evidence="8 14" id="KW-0067">ATP-binding</keyword>
<dbReference type="GO" id="GO:0005524">
    <property type="term" value="F:ATP binding"/>
    <property type="evidence" value="ECO:0007669"/>
    <property type="project" value="UniProtKB-UniRule"/>
</dbReference>
<evidence type="ECO:0000313" key="17">
    <source>
        <dbReference type="Proteomes" id="UP000051984"/>
    </source>
</evidence>
<evidence type="ECO:0000256" key="13">
    <source>
        <dbReference type="ARBA" id="ARBA00048692"/>
    </source>
</evidence>
<dbReference type="Pfam" id="PF01923">
    <property type="entry name" value="Cob_adeno_trans"/>
    <property type="match status" value="1"/>
</dbReference>
<comment type="catalytic activity">
    <reaction evidence="12 14">
        <text>2 cob(II)yrinate a,c diamide + reduced [electron-transfer flavoprotein] + 2 ATP = 2 adenosylcob(III)yrinate a,c-diamide + 2 triphosphate + oxidized [electron-transfer flavoprotein] + 3 H(+)</text>
        <dbReference type="Rhea" id="RHEA:11528"/>
        <dbReference type="Rhea" id="RHEA-COMP:10685"/>
        <dbReference type="Rhea" id="RHEA-COMP:10686"/>
        <dbReference type="ChEBI" id="CHEBI:15378"/>
        <dbReference type="ChEBI" id="CHEBI:18036"/>
        <dbReference type="ChEBI" id="CHEBI:30616"/>
        <dbReference type="ChEBI" id="CHEBI:57692"/>
        <dbReference type="ChEBI" id="CHEBI:58307"/>
        <dbReference type="ChEBI" id="CHEBI:58503"/>
        <dbReference type="ChEBI" id="CHEBI:58537"/>
        <dbReference type="EC" id="2.5.1.17"/>
    </reaction>
</comment>
<comment type="pathway">
    <text evidence="1 14">Cofactor biosynthesis; adenosylcobalamin biosynthesis; adenosylcobalamin from cob(II)yrinate a,c-diamide: step 2/7.</text>
</comment>
<dbReference type="AlphaFoldDB" id="A0A0R1EPG6"/>
<dbReference type="PATRIC" id="fig|1423816.3.peg.1260"/>
<evidence type="ECO:0000256" key="1">
    <source>
        <dbReference type="ARBA" id="ARBA00005121"/>
    </source>
</evidence>
<comment type="similarity">
    <text evidence="2 14">Belongs to the Cob(I)alamin adenosyltransferase family.</text>
</comment>
<dbReference type="InterPro" id="IPR036451">
    <property type="entry name" value="CblAdoTrfase-like_sf"/>
</dbReference>
<gene>
    <name evidence="16" type="ORF">FD51_GL001201</name>
</gene>
<evidence type="ECO:0000313" key="16">
    <source>
        <dbReference type="EMBL" id="KRK11245.1"/>
    </source>
</evidence>
<dbReference type="RefSeq" id="WP_010492097.1">
    <property type="nucleotide sequence ID" value="NZ_AZCT01000018.1"/>
</dbReference>
<evidence type="ECO:0000256" key="7">
    <source>
        <dbReference type="ARBA" id="ARBA00022741"/>
    </source>
</evidence>
<comment type="catalytic activity">
    <reaction evidence="13 14">
        <text>2 cob(II)alamin + reduced [electron-transfer flavoprotein] + 2 ATP = 2 adenosylcob(III)alamin + 2 triphosphate + oxidized [electron-transfer flavoprotein] + 3 H(+)</text>
        <dbReference type="Rhea" id="RHEA:28671"/>
        <dbReference type="Rhea" id="RHEA-COMP:10685"/>
        <dbReference type="Rhea" id="RHEA-COMP:10686"/>
        <dbReference type="ChEBI" id="CHEBI:15378"/>
        <dbReference type="ChEBI" id="CHEBI:16304"/>
        <dbReference type="ChEBI" id="CHEBI:18036"/>
        <dbReference type="ChEBI" id="CHEBI:18408"/>
        <dbReference type="ChEBI" id="CHEBI:30616"/>
        <dbReference type="ChEBI" id="CHEBI:57692"/>
        <dbReference type="ChEBI" id="CHEBI:58307"/>
        <dbReference type="EC" id="2.5.1.17"/>
    </reaction>
</comment>
<evidence type="ECO:0000256" key="12">
    <source>
        <dbReference type="ARBA" id="ARBA00048555"/>
    </source>
</evidence>
<evidence type="ECO:0000256" key="10">
    <source>
        <dbReference type="ARBA" id="ARBA00033334"/>
    </source>
</evidence>
<dbReference type="InterPro" id="IPR016030">
    <property type="entry name" value="CblAdoTrfase-like"/>
</dbReference>
<dbReference type="EMBL" id="AZCT01000018">
    <property type="protein sequence ID" value="KRK11245.1"/>
    <property type="molecule type" value="Genomic_DNA"/>
</dbReference>
<evidence type="ECO:0000256" key="3">
    <source>
        <dbReference type="ARBA" id="ARBA00012454"/>
    </source>
</evidence>
<sequence length="183" mass="20153">MKLYTKVGDHGATKQINGKKVPKYDPQIIALGDLDELDSWLGYVASQATATPGFDWLAQALKDRQRELYELLADVAVPRHHTITEAHVKALEDAIDDMMAQVPRITAFVLPGGHPLAAALQYGRAVARRAERSLDLLAEGDKTVTAVVLQYSNRLSDYLFALARYVNFKAGVPEVKSKKAHKG</sequence>
<keyword evidence="5 14" id="KW-0169">Cobalamin biosynthesis</keyword>
<evidence type="ECO:0000256" key="4">
    <source>
        <dbReference type="ARBA" id="ARBA00020963"/>
    </source>
</evidence>
<evidence type="ECO:0000256" key="8">
    <source>
        <dbReference type="ARBA" id="ARBA00022840"/>
    </source>
</evidence>
<evidence type="ECO:0000256" key="6">
    <source>
        <dbReference type="ARBA" id="ARBA00022679"/>
    </source>
</evidence>
<evidence type="ECO:0000256" key="11">
    <source>
        <dbReference type="ARBA" id="ARBA00033354"/>
    </source>
</evidence>
<dbReference type="UniPathway" id="UPA00148">
    <property type="reaction ID" value="UER00233"/>
</dbReference>
<keyword evidence="7 14" id="KW-0547">Nucleotide-binding</keyword>
<proteinExistence type="inferred from homology"/>
<protein>
    <recommendedName>
        <fullName evidence="4 14">Corrinoid adenosyltransferase</fullName>
        <ecNumber evidence="3 14">2.5.1.17</ecNumber>
    </recommendedName>
    <alternativeName>
        <fullName evidence="9 14">Cob(II)alamin adenosyltransferase</fullName>
    </alternativeName>
    <alternativeName>
        <fullName evidence="11 14">Cob(II)yrinic acid a,c-diamide adenosyltransferase</fullName>
    </alternativeName>
    <alternativeName>
        <fullName evidence="10 14">Cobinamide/cobalamin adenosyltransferase</fullName>
    </alternativeName>
</protein>
<dbReference type="PANTHER" id="PTHR12213:SF0">
    <property type="entry name" value="CORRINOID ADENOSYLTRANSFERASE MMAB"/>
    <property type="match status" value="1"/>
</dbReference>
<dbReference type="SUPFAM" id="SSF89028">
    <property type="entry name" value="Cobalamin adenosyltransferase-like"/>
    <property type="match status" value="1"/>
</dbReference>